<gene>
    <name evidence="2" type="ORF">EDD27_5687</name>
</gene>
<dbReference type="RefSeq" id="WP_127935014.1">
    <property type="nucleotide sequence ID" value="NZ_SAUN01000001.1"/>
</dbReference>
<accession>A0A438MBB9</accession>
<proteinExistence type="predicted"/>
<dbReference type="OrthoDB" id="3544079at2"/>
<evidence type="ECO:0000256" key="1">
    <source>
        <dbReference type="SAM" id="MobiDB-lite"/>
    </source>
</evidence>
<reference evidence="2 3" key="1">
    <citation type="submission" date="2019-01" db="EMBL/GenBank/DDBJ databases">
        <title>Sequencing the genomes of 1000 actinobacteria strains.</title>
        <authorList>
            <person name="Klenk H.-P."/>
        </authorList>
    </citation>
    <scope>NUCLEOTIDE SEQUENCE [LARGE SCALE GENOMIC DNA]</scope>
    <source>
        <strain evidence="2 3">DSM 43925</strain>
    </source>
</reference>
<dbReference type="EMBL" id="SAUN01000001">
    <property type="protein sequence ID" value="RVX43020.1"/>
    <property type="molecule type" value="Genomic_DNA"/>
</dbReference>
<dbReference type="AlphaFoldDB" id="A0A438MBB9"/>
<name>A0A438MBB9_9ACTN</name>
<sequence length="85" mass="9231">MDSHGSASPISPARTGVTSRPAGGDVTRHRQAVYVPEFRDVEQMPDGSWSAVHHSGQEVTAPTLRNLVYVVAPAVRIAPGWRRRS</sequence>
<protein>
    <submittedName>
        <fullName evidence="2">Uncharacterized protein</fullName>
    </submittedName>
</protein>
<organism evidence="2 3">
    <name type="scientific">Nonomuraea polychroma</name>
    <dbReference type="NCBI Taxonomy" id="46176"/>
    <lineage>
        <taxon>Bacteria</taxon>
        <taxon>Bacillati</taxon>
        <taxon>Actinomycetota</taxon>
        <taxon>Actinomycetes</taxon>
        <taxon>Streptosporangiales</taxon>
        <taxon>Streptosporangiaceae</taxon>
        <taxon>Nonomuraea</taxon>
    </lineage>
</organism>
<keyword evidence="3" id="KW-1185">Reference proteome</keyword>
<evidence type="ECO:0000313" key="3">
    <source>
        <dbReference type="Proteomes" id="UP000284824"/>
    </source>
</evidence>
<comment type="caution">
    <text evidence="2">The sequence shown here is derived from an EMBL/GenBank/DDBJ whole genome shotgun (WGS) entry which is preliminary data.</text>
</comment>
<dbReference type="Proteomes" id="UP000284824">
    <property type="component" value="Unassembled WGS sequence"/>
</dbReference>
<evidence type="ECO:0000313" key="2">
    <source>
        <dbReference type="EMBL" id="RVX43020.1"/>
    </source>
</evidence>
<feature type="region of interest" description="Disordered" evidence="1">
    <location>
        <begin position="1"/>
        <end position="31"/>
    </location>
</feature>